<dbReference type="Proteomes" id="UP000033647">
    <property type="component" value="Unassembled WGS sequence"/>
</dbReference>
<comment type="cofactor">
    <cofactor evidence="1">
        <name>Mn(2+)</name>
        <dbReference type="ChEBI" id="CHEBI:29035"/>
    </cofactor>
</comment>
<dbReference type="InterPro" id="IPR020084">
    <property type="entry name" value="NUDIX_hydrolase_CS"/>
</dbReference>
<dbReference type="Gene3D" id="1.10.10.1050">
    <property type="entry name" value="Dcp2, box A domain"/>
    <property type="match status" value="1"/>
</dbReference>
<dbReference type="GO" id="GO:0000184">
    <property type="term" value="P:nuclear-transcribed mRNA catabolic process, nonsense-mediated decay"/>
    <property type="evidence" value="ECO:0007669"/>
    <property type="project" value="InterPro"/>
</dbReference>
<evidence type="ECO:0000256" key="2">
    <source>
        <dbReference type="ARBA" id="ARBA00004496"/>
    </source>
</evidence>
<feature type="compositionally biased region" description="Pro residues" evidence="9">
    <location>
        <begin position="879"/>
        <end position="888"/>
    </location>
</feature>
<keyword evidence="5" id="KW-0479">Metal-binding</keyword>
<feature type="compositionally biased region" description="Polar residues" evidence="9">
    <location>
        <begin position="856"/>
        <end position="872"/>
    </location>
</feature>
<dbReference type="Pfam" id="PF00293">
    <property type="entry name" value="NUDIX"/>
    <property type="match status" value="1"/>
</dbReference>
<comment type="subcellular location">
    <subcellularLocation>
        <location evidence="2">Cytoplasm</location>
    </subcellularLocation>
</comment>
<dbReference type="PROSITE" id="PS51462">
    <property type="entry name" value="NUDIX"/>
    <property type="match status" value="1"/>
</dbReference>
<dbReference type="PANTHER" id="PTHR23114:SF17">
    <property type="entry name" value="M7GPPPN-MRNA HYDROLASE"/>
    <property type="match status" value="1"/>
</dbReference>
<evidence type="ECO:0000259" key="10">
    <source>
        <dbReference type="PROSITE" id="PS51462"/>
    </source>
</evidence>
<evidence type="ECO:0000313" key="12">
    <source>
        <dbReference type="Proteomes" id="UP000033647"/>
    </source>
</evidence>
<evidence type="ECO:0000256" key="5">
    <source>
        <dbReference type="ARBA" id="ARBA00022723"/>
    </source>
</evidence>
<keyword evidence="12" id="KW-1185">Reference proteome</keyword>
<evidence type="ECO:0000256" key="9">
    <source>
        <dbReference type="SAM" id="MobiDB-lite"/>
    </source>
</evidence>
<feature type="compositionally biased region" description="Polar residues" evidence="9">
    <location>
        <begin position="891"/>
        <end position="925"/>
    </location>
</feature>
<feature type="region of interest" description="Disordered" evidence="9">
    <location>
        <begin position="342"/>
        <end position="400"/>
    </location>
</feature>
<dbReference type="GO" id="GO:0000932">
    <property type="term" value="C:P-body"/>
    <property type="evidence" value="ECO:0007669"/>
    <property type="project" value="TreeGrafter"/>
</dbReference>
<feature type="compositionally biased region" description="Low complexity" evidence="9">
    <location>
        <begin position="610"/>
        <end position="626"/>
    </location>
</feature>
<dbReference type="Gene3D" id="3.90.79.10">
    <property type="entry name" value="Nucleoside Triphosphate Pyrophosphohydrolase"/>
    <property type="match status" value="1"/>
</dbReference>
<dbReference type="SUPFAM" id="SSF55811">
    <property type="entry name" value="Nudix"/>
    <property type="match status" value="1"/>
</dbReference>
<dbReference type="PANTHER" id="PTHR23114">
    <property type="entry name" value="M7GPPPN-MRNA HYDROLASE"/>
    <property type="match status" value="1"/>
</dbReference>
<evidence type="ECO:0000256" key="1">
    <source>
        <dbReference type="ARBA" id="ARBA00001936"/>
    </source>
</evidence>
<evidence type="ECO:0000256" key="3">
    <source>
        <dbReference type="ARBA" id="ARBA00005279"/>
    </source>
</evidence>
<comment type="caution">
    <text evidence="11">The sequence shown here is derived from an EMBL/GenBank/DDBJ whole genome shotgun (WGS) entry which is preliminary data.</text>
</comment>
<dbReference type="GO" id="GO:0000290">
    <property type="term" value="P:deadenylation-dependent decapping of nuclear-transcribed mRNA"/>
    <property type="evidence" value="ECO:0007669"/>
    <property type="project" value="InterPro"/>
</dbReference>
<dbReference type="STRING" id="1047168.A0A0F4GSM9"/>
<dbReference type="SUPFAM" id="SSF140586">
    <property type="entry name" value="Dcp2 domain-like"/>
    <property type="match status" value="1"/>
</dbReference>
<gene>
    <name evidence="11" type="ORF">TI39_contig368g00006</name>
</gene>
<evidence type="ECO:0000313" key="11">
    <source>
        <dbReference type="EMBL" id="KJX99215.1"/>
    </source>
</evidence>
<feature type="region of interest" description="Disordered" evidence="9">
    <location>
        <begin position="594"/>
        <end position="978"/>
    </location>
</feature>
<keyword evidence="4" id="KW-0963">Cytoplasm</keyword>
<evidence type="ECO:0000256" key="6">
    <source>
        <dbReference type="ARBA" id="ARBA00022801"/>
    </source>
</evidence>
<dbReference type="InterPro" id="IPR007722">
    <property type="entry name" value="DCP2_BoxA"/>
</dbReference>
<dbReference type="SMART" id="SM01125">
    <property type="entry name" value="DCP2"/>
    <property type="match status" value="1"/>
</dbReference>
<feature type="compositionally biased region" description="Polar residues" evidence="9">
    <location>
        <begin position="965"/>
        <end position="978"/>
    </location>
</feature>
<dbReference type="FunFam" id="3.90.79.10:FF:000003">
    <property type="entry name" value="M7GpppN-mRNA hydrolase isoform 2"/>
    <property type="match status" value="1"/>
</dbReference>
<dbReference type="FunFam" id="1.10.10.1050:FF:000003">
    <property type="entry name" value="Decapping enzyme Dcp2, putative"/>
    <property type="match status" value="1"/>
</dbReference>
<name>A0A0F4GSM9_9PEZI</name>
<evidence type="ECO:0000256" key="4">
    <source>
        <dbReference type="ARBA" id="ARBA00022490"/>
    </source>
</evidence>
<keyword evidence="6" id="KW-0378">Hydrolase</keyword>
<organism evidence="11 12">
    <name type="scientific">Zymoseptoria brevis</name>
    <dbReference type="NCBI Taxonomy" id="1047168"/>
    <lineage>
        <taxon>Eukaryota</taxon>
        <taxon>Fungi</taxon>
        <taxon>Dikarya</taxon>
        <taxon>Ascomycota</taxon>
        <taxon>Pezizomycotina</taxon>
        <taxon>Dothideomycetes</taxon>
        <taxon>Dothideomycetidae</taxon>
        <taxon>Mycosphaerellales</taxon>
        <taxon>Mycosphaerellaceae</taxon>
        <taxon>Zymoseptoria</taxon>
    </lineage>
</organism>
<dbReference type="InterPro" id="IPR036189">
    <property type="entry name" value="DCP2_BoxA_sf"/>
</dbReference>
<dbReference type="CDD" id="cd03672">
    <property type="entry name" value="NUDIX_Dcp2p_Nudt20"/>
    <property type="match status" value="1"/>
</dbReference>
<dbReference type="InterPro" id="IPR015797">
    <property type="entry name" value="NUDIX_hydrolase-like_dom_sf"/>
</dbReference>
<reference evidence="11 12" key="1">
    <citation type="submission" date="2015-03" db="EMBL/GenBank/DDBJ databases">
        <title>RNA-seq based gene annotation and comparative genomics of four Zymoseptoria species reveal species-specific pathogenicity related genes and transposable element activity.</title>
        <authorList>
            <person name="Grandaubert J."/>
            <person name="Bhattacharyya A."/>
            <person name="Stukenbrock E.H."/>
        </authorList>
    </citation>
    <scope>NUCLEOTIDE SEQUENCE [LARGE SCALE GENOMIC DNA]</scope>
    <source>
        <strain evidence="11 12">Zb18110</strain>
    </source>
</reference>
<feature type="compositionally biased region" description="Low complexity" evidence="9">
    <location>
        <begin position="834"/>
        <end position="846"/>
    </location>
</feature>
<dbReference type="PROSITE" id="PS00893">
    <property type="entry name" value="NUDIX_BOX"/>
    <property type="match status" value="1"/>
</dbReference>
<dbReference type="GO" id="GO:0140933">
    <property type="term" value="F:5'-(N(7)-methylguanosine 5'-triphospho)-[mRNA] hydrolase activity"/>
    <property type="evidence" value="ECO:0007669"/>
    <property type="project" value="InterPro"/>
</dbReference>
<protein>
    <recommendedName>
        <fullName evidence="10">Nudix hydrolase domain-containing protein</fullName>
    </recommendedName>
</protein>
<evidence type="ECO:0000256" key="7">
    <source>
        <dbReference type="ARBA" id="ARBA00022884"/>
    </source>
</evidence>
<dbReference type="EMBL" id="LAFY01000360">
    <property type="protein sequence ID" value="KJX99215.1"/>
    <property type="molecule type" value="Genomic_DNA"/>
</dbReference>
<evidence type="ECO:0000256" key="8">
    <source>
        <dbReference type="ARBA" id="ARBA00023211"/>
    </source>
</evidence>
<dbReference type="InterPro" id="IPR044099">
    <property type="entry name" value="Dcp2_NUDIX"/>
</dbReference>
<keyword evidence="7" id="KW-0694">RNA-binding</keyword>
<feature type="domain" description="Nudix hydrolase" evidence="10">
    <location>
        <begin position="100"/>
        <end position="235"/>
    </location>
</feature>
<dbReference type="InterPro" id="IPR000086">
    <property type="entry name" value="NUDIX_hydrolase_dom"/>
</dbReference>
<dbReference type="OrthoDB" id="18996at2759"/>
<feature type="compositionally biased region" description="Polar residues" evidence="9">
    <location>
        <begin position="666"/>
        <end position="677"/>
    </location>
</feature>
<dbReference type="GO" id="GO:0030145">
    <property type="term" value="F:manganese ion binding"/>
    <property type="evidence" value="ECO:0007669"/>
    <property type="project" value="InterPro"/>
</dbReference>
<comment type="similarity">
    <text evidence="3">Belongs to the Nudix hydrolase family. DCP2 subfamily.</text>
</comment>
<sequence length="1004" mass="109321">MTDTETTIAQMTLVDWLDDLTVRFLLNLPPAELSSVPRLCFQVEEAQWFYEDFIRPANPSLPSLNLRQFCLTLFQHCPLLSGFNAAQHLAAYEEFLAYKVRVPVRGAILMDDKMEKVLLVRGWKKGASWSFPRGKINKNEPDIDCAIREVYEETGYDAAAAGLVEKNLQSDGEVKSIDVTMREQHMKLFVFRGVPLETYFEPRTRKEIGKISWYNIKDLPGFKKQKGLAGQGTGEAQAAKFYMVAPFLGHLKRFINQQREPSGTMPQHVGSVPVMNDGLQTTVTEDEGDTEAEPYLENGLGIHRGSAEELKRLLAIKSPMMAPAHQVAPEVSSSNLLAMLRGGQSASQTHSVPLSFDPRTPFEQIDNPIPTQPPELRQPQHPQRSEVHHQHQGYQQGQHQPQEFLAQQHRNASMPMPGTFGPQGQEAFGQALHPRLSEMQQQTSQQQRQHSLPISMHNQGPRPIPHQQSHQANLLQAFHGRPQASVQLQVLPGHNAPLASPMHVPHQKNNGTVERPVSQGLMSAQASIGSGPSAPEASKLPPPNLNAHSMNLLNAFKNSNNNSAVSSQAALAPGGRIPGNEQQTALLDLFRKPSASQAVKPPQPAEQASTAIPTSPTGTDTTITASSRPSTKRKPTFNEITRTLPLNLAPRQPVPSKNDFPPLQPQQPIESPKQPTQILRARPRQQNKPASPPKPDANARPKAEGRPQEPARPQIRASPQDKKSQPKAAASPREQPYHVARSPRAASRTKSKTRQSETSQPPVPQFSILQRPGSPAGIAPRPPAVQSPLRFDGTKPVASLQVLRRPTSSEPSAAAPTTEDAGKREQLLSLLRKPSAVPVSSQSATAPAPPPQTTQEKNNTLLGLLNGRSSTPVIAVKTPEPPAAPQPQPEWNASYQGQPAQSNTAKQSKLLNLFTSGSKSTSMGSPGTPISPFTLGTPATKGRQQIPFGTDLLPEPRSRVGSMASAVSNGSASGQQTPTEAKDFLLGYLNGVVQKEGYRGAKKT</sequence>
<dbReference type="GO" id="GO:0003723">
    <property type="term" value="F:RNA binding"/>
    <property type="evidence" value="ECO:0007669"/>
    <property type="project" value="UniProtKB-KW"/>
</dbReference>
<proteinExistence type="inferred from homology"/>
<keyword evidence="8" id="KW-0464">Manganese</keyword>
<dbReference type="Pfam" id="PF05026">
    <property type="entry name" value="DCP2"/>
    <property type="match status" value="1"/>
</dbReference>
<dbReference type="AlphaFoldDB" id="A0A0F4GSM9"/>
<accession>A0A0F4GSM9</accession>
<feature type="compositionally biased region" description="Basic and acidic residues" evidence="9">
    <location>
        <begin position="697"/>
        <end position="709"/>
    </location>
</feature>